<dbReference type="OrthoDB" id="4296644at2"/>
<protein>
    <submittedName>
        <fullName evidence="5">DNA-binding response regulator</fullName>
    </submittedName>
</protein>
<dbReference type="PANTHER" id="PTHR44688:SF16">
    <property type="entry name" value="DNA-BINDING TRANSCRIPTIONAL ACTIVATOR DEVR_DOSR"/>
    <property type="match status" value="1"/>
</dbReference>
<reference evidence="5 6" key="1">
    <citation type="submission" date="2018-08" db="EMBL/GenBank/DDBJ databases">
        <title>Isolation, diversity and antifungal activity of Actinobacteria from wheat.</title>
        <authorList>
            <person name="Han C."/>
        </authorList>
    </citation>
    <scope>NUCLEOTIDE SEQUENCE [LARGE SCALE GENOMIC DNA]</scope>
    <source>
        <strain evidence="5 6">NEAU-YY421</strain>
    </source>
</reference>
<dbReference type="InterPro" id="IPR036388">
    <property type="entry name" value="WH-like_DNA-bd_sf"/>
</dbReference>
<dbReference type="Pfam" id="PF00196">
    <property type="entry name" value="GerE"/>
    <property type="match status" value="1"/>
</dbReference>
<evidence type="ECO:0000256" key="2">
    <source>
        <dbReference type="ARBA" id="ARBA00023125"/>
    </source>
</evidence>
<evidence type="ECO:0000256" key="3">
    <source>
        <dbReference type="ARBA" id="ARBA00023163"/>
    </source>
</evidence>
<comment type="caution">
    <text evidence="5">The sequence shown here is derived from an EMBL/GenBank/DDBJ whole genome shotgun (WGS) entry which is preliminary data.</text>
</comment>
<dbReference type="PROSITE" id="PS00622">
    <property type="entry name" value="HTH_LUXR_1"/>
    <property type="match status" value="1"/>
</dbReference>
<dbReference type="Gene3D" id="1.10.10.10">
    <property type="entry name" value="Winged helix-like DNA-binding domain superfamily/Winged helix DNA-binding domain"/>
    <property type="match status" value="1"/>
</dbReference>
<accession>A0A372M9J7</accession>
<dbReference type="SMART" id="SM00421">
    <property type="entry name" value="HTH_LUXR"/>
    <property type="match status" value="1"/>
</dbReference>
<dbReference type="Proteomes" id="UP000263094">
    <property type="component" value="Unassembled WGS sequence"/>
</dbReference>
<dbReference type="AlphaFoldDB" id="A0A372M9J7"/>
<keyword evidence="3" id="KW-0804">Transcription</keyword>
<dbReference type="InterPro" id="IPR016032">
    <property type="entry name" value="Sig_transdc_resp-reg_C-effctor"/>
</dbReference>
<dbReference type="RefSeq" id="WP_128554903.1">
    <property type="nucleotide sequence ID" value="NZ_QUAK01000027.1"/>
</dbReference>
<dbReference type="PRINTS" id="PR00038">
    <property type="entry name" value="HTHLUXR"/>
</dbReference>
<gene>
    <name evidence="5" type="ORF">DY218_06280</name>
</gene>
<evidence type="ECO:0000259" key="4">
    <source>
        <dbReference type="PROSITE" id="PS50043"/>
    </source>
</evidence>
<dbReference type="PANTHER" id="PTHR44688">
    <property type="entry name" value="DNA-BINDING TRANSCRIPTIONAL ACTIVATOR DEVR_DOSR"/>
    <property type="match status" value="1"/>
</dbReference>
<dbReference type="EMBL" id="QUAK01000027">
    <property type="protein sequence ID" value="RFU87561.1"/>
    <property type="molecule type" value="Genomic_DNA"/>
</dbReference>
<evidence type="ECO:0000256" key="1">
    <source>
        <dbReference type="ARBA" id="ARBA00023015"/>
    </source>
</evidence>
<dbReference type="SUPFAM" id="SSF46894">
    <property type="entry name" value="C-terminal effector domain of the bipartite response regulators"/>
    <property type="match status" value="1"/>
</dbReference>
<sequence>MTTHVDHSHEEVRVCAAPQWVRDADLSQLTTRELEVLDALGKCLSNTVIARRLCVAERTVKKHITSVFVKLDISTRAEAAVIATFKSCAERCPRGH</sequence>
<proteinExistence type="predicted"/>
<feature type="domain" description="HTH luxR-type" evidence="4">
    <location>
        <begin position="22"/>
        <end position="87"/>
    </location>
</feature>
<keyword evidence="2 5" id="KW-0238">DNA-binding</keyword>
<organism evidence="5 6">
    <name type="scientific">Streptomyces triticagri</name>
    <dbReference type="NCBI Taxonomy" id="2293568"/>
    <lineage>
        <taxon>Bacteria</taxon>
        <taxon>Bacillati</taxon>
        <taxon>Actinomycetota</taxon>
        <taxon>Actinomycetes</taxon>
        <taxon>Kitasatosporales</taxon>
        <taxon>Streptomycetaceae</taxon>
        <taxon>Streptomyces</taxon>
    </lineage>
</organism>
<name>A0A372M9J7_9ACTN</name>
<evidence type="ECO:0000313" key="6">
    <source>
        <dbReference type="Proteomes" id="UP000263094"/>
    </source>
</evidence>
<dbReference type="PROSITE" id="PS50043">
    <property type="entry name" value="HTH_LUXR_2"/>
    <property type="match status" value="1"/>
</dbReference>
<keyword evidence="1" id="KW-0805">Transcription regulation</keyword>
<dbReference type="InterPro" id="IPR000792">
    <property type="entry name" value="Tscrpt_reg_LuxR_C"/>
</dbReference>
<evidence type="ECO:0000313" key="5">
    <source>
        <dbReference type="EMBL" id="RFU87561.1"/>
    </source>
</evidence>
<dbReference type="GO" id="GO:0003677">
    <property type="term" value="F:DNA binding"/>
    <property type="evidence" value="ECO:0007669"/>
    <property type="project" value="UniProtKB-KW"/>
</dbReference>
<dbReference type="GO" id="GO:0006355">
    <property type="term" value="P:regulation of DNA-templated transcription"/>
    <property type="evidence" value="ECO:0007669"/>
    <property type="project" value="InterPro"/>
</dbReference>
<dbReference type="CDD" id="cd06170">
    <property type="entry name" value="LuxR_C_like"/>
    <property type="match status" value="1"/>
</dbReference>
<keyword evidence="6" id="KW-1185">Reference proteome</keyword>